<proteinExistence type="predicted"/>
<gene>
    <name evidence="2" type="ORF">Dsin_032046</name>
</gene>
<evidence type="ECO:0000259" key="1">
    <source>
        <dbReference type="Pfam" id="PF14111"/>
    </source>
</evidence>
<dbReference type="PANTHER" id="PTHR31286:SF99">
    <property type="entry name" value="DUF4283 DOMAIN-CONTAINING PROTEIN"/>
    <property type="match status" value="1"/>
</dbReference>
<sequence>MDIPTNRPMNLKYYQPFQSGNRKCVSPPMEVTEDDFKAWKNCMVCYFIEKKLSFSLVNNIAMRIWGSRGLLEVLANEKRFYFLKFSDDEVCSNVLEAGPWLFARRIVILKKWHPRLILSKDPDSKILVWVKLYNIPHEY</sequence>
<protein>
    <recommendedName>
        <fullName evidence="1">DUF4283 domain-containing protein</fullName>
    </recommendedName>
</protein>
<dbReference type="Proteomes" id="UP001281410">
    <property type="component" value="Unassembled WGS sequence"/>
</dbReference>
<feature type="domain" description="DUF4283" evidence="1">
    <location>
        <begin position="38"/>
        <end position="116"/>
    </location>
</feature>
<dbReference type="Pfam" id="PF14111">
    <property type="entry name" value="DUF4283"/>
    <property type="match status" value="1"/>
</dbReference>
<evidence type="ECO:0000313" key="3">
    <source>
        <dbReference type="Proteomes" id="UP001281410"/>
    </source>
</evidence>
<comment type="caution">
    <text evidence="2">The sequence shown here is derived from an EMBL/GenBank/DDBJ whole genome shotgun (WGS) entry which is preliminary data.</text>
</comment>
<organism evidence="2 3">
    <name type="scientific">Dipteronia sinensis</name>
    <dbReference type="NCBI Taxonomy" id="43782"/>
    <lineage>
        <taxon>Eukaryota</taxon>
        <taxon>Viridiplantae</taxon>
        <taxon>Streptophyta</taxon>
        <taxon>Embryophyta</taxon>
        <taxon>Tracheophyta</taxon>
        <taxon>Spermatophyta</taxon>
        <taxon>Magnoliopsida</taxon>
        <taxon>eudicotyledons</taxon>
        <taxon>Gunneridae</taxon>
        <taxon>Pentapetalae</taxon>
        <taxon>rosids</taxon>
        <taxon>malvids</taxon>
        <taxon>Sapindales</taxon>
        <taxon>Sapindaceae</taxon>
        <taxon>Hippocastanoideae</taxon>
        <taxon>Acereae</taxon>
        <taxon>Dipteronia</taxon>
    </lineage>
</organism>
<accession>A0AAE0DTY3</accession>
<evidence type="ECO:0000313" key="2">
    <source>
        <dbReference type="EMBL" id="KAK3184760.1"/>
    </source>
</evidence>
<dbReference type="AlphaFoldDB" id="A0AAE0DTY3"/>
<name>A0AAE0DTY3_9ROSI</name>
<dbReference type="PANTHER" id="PTHR31286">
    <property type="entry name" value="GLYCINE-RICH CELL WALL STRUCTURAL PROTEIN 1.8-LIKE"/>
    <property type="match status" value="1"/>
</dbReference>
<dbReference type="InterPro" id="IPR040256">
    <property type="entry name" value="At4g02000-like"/>
</dbReference>
<dbReference type="EMBL" id="JANJYJ010000010">
    <property type="protein sequence ID" value="KAK3184760.1"/>
    <property type="molecule type" value="Genomic_DNA"/>
</dbReference>
<dbReference type="InterPro" id="IPR025558">
    <property type="entry name" value="DUF4283"/>
</dbReference>
<keyword evidence="3" id="KW-1185">Reference proteome</keyword>
<reference evidence="2" key="1">
    <citation type="journal article" date="2023" name="Plant J.">
        <title>Genome sequences and population genomics provide insights into the demographic history, inbreeding, and mutation load of two 'living fossil' tree species of Dipteronia.</title>
        <authorList>
            <person name="Feng Y."/>
            <person name="Comes H.P."/>
            <person name="Chen J."/>
            <person name="Zhu S."/>
            <person name="Lu R."/>
            <person name="Zhang X."/>
            <person name="Li P."/>
            <person name="Qiu J."/>
            <person name="Olsen K.M."/>
            <person name="Qiu Y."/>
        </authorList>
    </citation>
    <scope>NUCLEOTIDE SEQUENCE</scope>
    <source>
        <strain evidence="2">NBL</strain>
    </source>
</reference>